<dbReference type="PANTHER" id="PTHR46648:SF1">
    <property type="entry name" value="ADENOSINE 5'-MONOPHOSPHORAMIDASE HNT1"/>
    <property type="match status" value="1"/>
</dbReference>
<dbReference type="SUPFAM" id="SSF54197">
    <property type="entry name" value="HIT-like"/>
    <property type="match status" value="1"/>
</dbReference>
<dbReference type="InterPro" id="IPR011146">
    <property type="entry name" value="HIT-like"/>
</dbReference>
<dbReference type="RefSeq" id="WP_141782493.1">
    <property type="nucleotide sequence ID" value="NZ_VFOV01000001.1"/>
</dbReference>
<dbReference type="InterPro" id="IPR036265">
    <property type="entry name" value="HIT-like_sf"/>
</dbReference>
<evidence type="ECO:0000313" key="5">
    <source>
        <dbReference type="EMBL" id="TQL70810.1"/>
    </source>
</evidence>
<name>A0A543AE37_9ACTN</name>
<dbReference type="PROSITE" id="PS51084">
    <property type="entry name" value="HIT_2"/>
    <property type="match status" value="1"/>
</dbReference>
<dbReference type="EMBL" id="VFOV01000001">
    <property type="protein sequence ID" value="TQL70810.1"/>
    <property type="molecule type" value="Genomic_DNA"/>
</dbReference>
<dbReference type="InterPro" id="IPR039384">
    <property type="entry name" value="HINT"/>
</dbReference>
<feature type="active site" description="Tele-AMP-histidine intermediate" evidence="1">
    <location>
        <position position="104"/>
    </location>
</feature>
<feature type="short sequence motif" description="Histidine triad motif" evidence="2 3">
    <location>
        <begin position="102"/>
        <end position="106"/>
    </location>
</feature>
<gene>
    <name evidence="5" type="ORF">FB381_4752</name>
</gene>
<dbReference type="Gene3D" id="3.30.428.10">
    <property type="entry name" value="HIT-like"/>
    <property type="match status" value="1"/>
</dbReference>
<evidence type="ECO:0000256" key="1">
    <source>
        <dbReference type="PIRSR" id="PIRSR601310-1"/>
    </source>
</evidence>
<dbReference type="InterPro" id="IPR001310">
    <property type="entry name" value="Histidine_triad_HIT"/>
</dbReference>
<dbReference type="PRINTS" id="PR00332">
    <property type="entry name" value="HISTRIAD"/>
</dbReference>
<comment type="caution">
    <text evidence="5">The sequence shown here is derived from an EMBL/GenBank/DDBJ whole genome shotgun (WGS) entry which is preliminary data.</text>
</comment>
<reference evidence="5 6" key="1">
    <citation type="submission" date="2019-06" db="EMBL/GenBank/DDBJ databases">
        <title>Sequencing the genomes of 1000 actinobacteria strains.</title>
        <authorList>
            <person name="Klenk H.-P."/>
        </authorList>
    </citation>
    <scope>NUCLEOTIDE SEQUENCE [LARGE SCALE GENOMIC DNA]</scope>
    <source>
        <strain evidence="5 6">DSM 25218</strain>
    </source>
</reference>
<dbReference type="GO" id="GO:0009117">
    <property type="term" value="P:nucleotide metabolic process"/>
    <property type="evidence" value="ECO:0007669"/>
    <property type="project" value="TreeGrafter"/>
</dbReference>
<proteinExistence type="predicted"/>
<accession>A0A543AE37</accession>
<dbReference type="AlphaFoldDB" id="A0A543AE37"/>
<dbReference type="CDD" id="cd01277">
    <property type="entry name" value="HINT_subgroup"/>
    <property type="match status" value="1"/>
</dbReference>
<evidence type="ECO:0000313" key="6">
    <source>
        <dbReference type="Proteomes" id="UP000320209"/>
    </source>
</evidence>
<dbReference type="InterPro" id="IPR019808">
    <property type="entry name" value="Histidine_triad_CS"/>
</dbReference>
<evidence type="ECO:0000259" key="4">
    <source>
        <dbReference type="PROSITE" id="PS51084"/>
    </source>
</evidence>
<dbReference type="Pfam" id="PF01230">
    <property type="entry name" value="HIT"/>
    <property type="match status" value="1"/>
</dbReference>
<dbReference type="GO" id="GO:0003824">
    <property type="term" value="F:catalytic activity"/>
    <property type="evidence" value="ECO:0007669"/>
    <property type="project" value="InterPro"/>
</dbReference>
<feature type="domain" description="HIT" evidence="4">
    <location>
        <begin position="10"/>
        <end position="120"/>
    </location>
</feature>
<dbReference type="OrthoDB" id="9784774at2"/>
<dbReference type="PROSITE" id="PS00892">
    <property type="entry name" value="HIT_1"/>
    <property type="match status" value="1"/>
</dbReference>
<dbReference type="PANTHER" id="PTHR46648">
    <property type="entry name" value="HIT FAMILY PROTEIN 1"/>
    <property type="match status" value="1"/>
</dbReference>
<sequence>MSDSANENCLFCNIVAGNIPSTKVYEDDETYAFMDIAPASEGHVVVVPKTHTKDVLEADPAVYAATAKAAQTVAKRAVEVLNADGVNVLNNCGSTAWQTVFHLHFHVIPRYTDKSKDSLTLPWIPKPGDLDAIKAVGEKLAF</sequence>
<dbReference type="Proteomes" id="UP000320209">
    <property type="component" value="Unassembled WGS sequence"/>
</dbReference>
<organism evidence="5 6">
    <name type="scientific">Nocardioides albertanoniae</name>
    <dbReference type="NCBI Taxonomy" id="1175486"/>
    <lineage>
        <taxon>Bacteria</taxon>
        <taxon>Bacillati</taxon>
        <taxon>Actinomycetota</taxon>
        <taxon>Actinomycetes</taxon>
        <taxon>Propionibacteriales</taxon>
        <taxon>Nocardioidaceae</taxon>
        <taxon>Nocardioides</taxon>
    </lineage>
</organism>
<evidence type="ECO:0000256" key="3">
    <source>
        <dbReference type="PROSITE-ProRule" id="PRU00464"/>
    </source>
</evidence>
<evidence type="ECO:0000256" key="2">
    <source>
        <dbReference type="PIRSR" id="PIRSR601310-3"/>
    </source>
</evidence>
<keyword evidence="6" id="KW-1185">Reference proteome</keyword>
<protein>
    <submittedName>
        <fullName evidence="5">Histidine triad (HIT) family protein</fullName>
    </submittedName>
</protein>